<dbReference type="Pfam" id="PF07969">
    <property type="entry name" value="Amidohydro_3"/>
    <property type="match status" value="1"/>
</dbReference>
<comment type="caution">
    <text evidence="2">The sequence shown here is derived from an EMBL/GenBank/DDBJ whole genome shotgun (WGS) entry which is preliminary data.</text>
</comment>
<gene>
    <name evidence="2" type="ORF">CN425_23220</name>
</gene>
<dbReference type="CDD" id="cd01300">
    <property type="entry name" value="YtcJ_like"/>
    <property type="match status" value="1"/>
</dbReference>
<evidence type="ECO:0000313" key="3">
    <source>
        <dbReference type="Proteomes" id="UP000220635"/>
    </source>
</evidence>
<dbReference type="Gene3D" id="3.20.20.140">
    <property type="entry name" value="Metal-dependent hydrolases"/>
    <property type="match status" value="1"/>
</dbReference>
<dbReference type="InterPro" id="IPR013108">
    <property type="entry name" value="Amidohydro_3"/>
</dbReference>
<dbReference type="OrthoDB" id="9767366at2"/>
<proteinExistence type="predicted"/>
<feature type="domain" description="Amidohydrolase 3" evidence="1">
    <location>
        <begin position="55"/>
        <end position="529"/>
    </location>
</feature>
<reference evidence="2 3" key="1">
    <citation type="submission" date="2017-09" db="EMBL/GenBank/DDBJ databases">
        <title>Large-scale bioinformatics analysis of Bacillus genomes uncovers conserved roles of natural products in bacterial physiology.</title>
        <authorList>
            <consortium name="Agbiome Team Llc"/>
            <person name="Bleich R.M."/>
            <person name="Grubbs K.J."/>
            <person name="Santa Maria K.C."/>
            <person name="Allen S.E."/>
            <person name="Farag S."/>
            <person name="Shank E.A."/>
            <person name="Bowers A."/>
        </authorList>
    </citation>
    <scope>NUCLEOTIDE SEQUENCE [LARGE SCALE GENOMIC DNA]</scope>
    <source>
        <strain evidence="2 3">AFS010695</strain>
    </source>
</reference>
<keyword evidence="2" id="KW-0378">Hydrolase</keyword>
<organism evidence="2 3">
    <name type="scientific">Bacillus cereus</name>
    <dbReference type="NCBI Taxonomy" id="1396"/>
    <lineage>
        <taxon>Bacteria</taxon>
        <taxon>Bacillati</taxon>
        <taxon>Bacillota</taxon>
        <taxon>Bacilli</taxon>
        <taxon>Bacillales</taxon>
        <taxon>Bacillaceae</taxon>
        <taxon>Bacillus</taxon>
        <taxon>Bacillus cereus group</taxon>
    </lineage>
</organism>
<dbReference type="PANTHER" id="PTHR22642:SF2">
    <property type="entry name" value="PROTEIN LONG AFTER FAR-RED 3"/>
    <property type="match status" value="1"/>
</dbReference>
<evidence type="ECO:0000259" key="1">
    <source>
        <dbReference type="Pfam" id="PF07969"/>
    </source>
</evidence>
<dbReference type="Gene3D" id="3.10.310.70">
    <property type="match status" value="1"/>
</dbReference>
<dbReference type="Gene3D" id="2.30.40.10">
    <property type="entry name" value="Urease, subunit C, domain 1"/>
    <property type="match status" value="1"/>
</dbReference>
<dbReference type="SUPFAM" id="SSF51338">
    <property type="entry name" value="Composite domain of metallo-dependent hydrolases"/>
    <property type="match status" value="1"/>
</dbReference>
<name>A0A2A8PQC6_BACCE</name>
<dbReference type="Proteomes" id="UP000220635">
    <property type="component" value="Unassembled WGS sequence"/>
</dbReference>
<dbReference type="SUPFAM" id="SSF51556">
    <property type="entry name" value="Metallo-dependent hydrolases"/>
    <property type="match status" value="1"/>
</dbReference>
<dbReference type="InterPro" id="IPR032466">
    <property type="entry name" value="Metal_Hydrolase"/>
</dbReference>
<dbReference type="PANTHER" id="PTHR22642">
    <property type="entry name" value="IMIDAZOLONEPROPIONASE"/>
    <property type="match status" value="1"/>
</dbReference>
<protein>
    <submittedName>
        <fullName evidence="2">Amidohydrolase</fullName>
    </submittedName>
</protein>
<dbReference type="InterPro" id="IPR033932">
    <property type="entry name" value="YtcJ-like"/>
</dbReference>
<dbReference type="GO" id="GO:0016810">
    <property type="term" value="F:hydrolase activity, acting on carbon-nitrogen (but not peptide) bonds"/>
    <property type="evidence" value="ECO:0007669"/>
    <property type="project" value="InterPro"/>
</dbReference>
<dbReference type="RefSeq" id="WP_098381235.1">
    <property type="nucleotide sequence ID" value="NZ_NTWE01000044.1"/>
</dbReference>
<sequence>MRKKADMILSSQAVFTGIGETPISASIIVKDDKIIALVPKEEIHGYVDADTIVHDFGNQLIMPGFHDFHIHLMLGSLVNEGVQLIHARSAREVGKLVKEFAERNHEINCVIGSSWEQNLWEIHEEPHRMILDEYVADRPVFLYHAEFHSVWLNSKALEMAGINKESKSPPYGEIVRDQNGELTGVLKENAVGLATSVLQFNSKRNRILLQNFLIEAAKYGVTSVHDLLRIPEMGVEEAELYDEFERIGKLTTRIHFVAPLNGDLNLARSLKEKYKSSMVQFCGFKQFIDGVTTSYTAYLLEPYNEETTRGHTTYPPEIIKKWTVAADKEGFRVRFHAIGDGAVRLALDAFEEAEIQNGKRDARHAIEHVEMIHPNDIERFQKLGVMASIQPEHINLTSREVYRRLIGSERMQYNYLMKTLMDAGTTLVFGSDYPVVTINPLPEIYRAVTRLDDEGVEWNSQEKISLAEALRAYTYTPSYASFREKELGTIEEGKLADIVVLDRNLFTAPVEEIKDAKVIFTMVNGNIVFRNEKESVKN</sequence>
<accession>A0A2A8PQC6</accession>
<evidence type="ECO:0000313" key="2">
    <source>
        <dbReference type="EMBL" id="PEV97297.1"/>
    </source>
</evidence>
<dbReference type="EMBL" id="NTWE01000044">
    <property type="protein sequence ID" value="PEV97297.1"/>
    <property type="molecule type" value="Genomic_DNA"/>
</dbReference>
<dbReference type="InterPro" id="IPR011059">
    <property type="entry name" value="Metal-dep_hydrolase_composite"/>
</dbReference>
<dbReference type="AlphaFoldDB" id="A0A2A8PQC6"/>